<accession>A0AA88D7H0</accession>
<evidence type="ECO:0000256" key="6">
    <source>
        <dbReference type="ARBA" id="ARBA00022842"/>
    </source>
</evidence>
<dbReference type="Proteomes" id="UP001187192">
    <property type="component" value="Unassembled WGS sequence"/>
</dbReference>
<evidence type="ECO:0000256" key="8">
    <source>
        <dbReference type="RuleBase" id="RU003651"/>
    </source>
</evidence>
<evidence type="ECO:0000256" key="4">
    <source>
        <dbReference type="ARBA" id="ARBA00022801"/>
    </source>
</evidence>
<dbReference type="InterPro" id="IPR027417">
    <property type="entry name" value="P-loop_NTPase"/>
</dbReference>
<dbReference type="PROSITE" id="PS00674">
    <property type="entry name" value="AAA"/>
    <property type="match status" value="1"/>
</dbReference>
<evidence type="ECO:0000256" key="1">
    <source>
        <dbReference type="ARBA" id="ARBA00001946"/>
    </source>
</evidence>
<dbReference type="GO" id="GO:0016887">
    <property type="term" value="F:ATP hydrolysis activity"/>
    <property type="evidence" value="ECO:0007669"/>
    <property type="project" value="InterPro"/>
</dbReference>
<dbReference type="InterPro" id="IPR003960">
    <property type="entry name" value="ATPase_AAA_CS"/>
</dbReference>
<comment type="similarity">
    <text evidence="2">Belongs to the AAA ATPase family. BCS1 subfamily.</text>
</comment>
<dbReference type="CDD" id="cd19510">
    <property type="entry name" value="RecA-like_BCS1"/>
    <property type="match status" value="1"/>
</dbReference>
<dbReference type="PANTHER" id="PTHR23070">
    <property type="entry name" value="BCS1 AAA-TYPE ATPASE"/>
    <property type="match status" value="1"/>
</dbReference>
<dbReference type="InterPro" id="IPR050747">
    <property type="entry name" value="Mitochondrial_chaperone_BCS1"/>
</dbReference>
<proteinExistence type="inferred from homology"/>
<dbReference type="Pfam" id="PF14363">
    <property type="entry name" value="AAA_assoc"/>
    <property type="match status" value="1"/>
</dbReference>
<dbReference type="InterPro" id="IPR003959">
    <property type="entry name" value="ATPase_AAA_core"/>
</dbReference>
<evidence type="ECO:0000256" key="5">
    <source>
        <dbReference type="ARBA" id="ARBA00022840"/>
    </source>
</evidence>
<comment type="caution">
    <text evidence="11">The sequence shown here is derived from an EMBL/GenBank/DDBJ whole genome shotgun (WGS) entry which is preliminary data.</text>
</comment>
<dbReference type="SUPFAM" id="SSF52540">
    <property type="entry name" value="P-loop containing nucleoside triphosphate hydrolases"/>
    <property type="match status" value="1"/>
</dbReference>
<dbReference type="Pfam" id="PF25568">
    <property type="entry name" value="AAA_lid_At3g28540"/>
    <property type="match status" value="1"/>
</dbReference>
<feature type="domain" description="AAA+ ATPase" evidence="10">
    <location>
        <begin position="239"/>
        <end position="374"/>
    </location>
</feature>
<dbReference type="Pfam" id="PF00004">
    <property type="entry name" value="AAA"/>
    <property type="match status" value="1"/>
</dbReference>
<keyword evidence="6" id="KW-0460">Magnesium</keyword>
<comment type="cofactor">
    <cofactor evidence="1">
        <name>Mg(2+)</name>
        <dbReference type="ChEBI" id="CHEBI:18420"/>
    </cofactor>
</comment>
<name>A0AA88D7H0_FICCA</name>
<keyword evidence="12" id="KW-1185">Reference proteome</keyword>
<evidence type="ECO:0000256" key="9">
    <source>
        <dbReference type="SAM" id="MobiDB-lite"/>
    </source>
</evidence>
<keyword evidence="4" id="KW-0378">Hydrolase</keyword>
<feature type="compositionally biased region" description="Low complexity" evidence="9">
    <location>
        <begin position="452"/>
        <end position="461"/>
    </location>
</feature>
<feature type="region of interest" description="Disordered" evidence="9">
    <location>
        <begin position="442"/>
        <end position="463"/>
    </location>
</feature>
<evidence type="ECO:0000313" key="11">
    <source>
        <dbReference type="EMBL" id="GMN29349.1"/>
    </source>
</evidence>
<evidence type="ECO:0000256" key="2">
    <source>
        <dbReference type="ARBA" id="ARBA00007448"/>
    </source>
</evidence>
<comment type="catalytic activity">
    <reaction evidence="7">
        <text>ATP + H2O = ADP + phosphate + H(+)</text>
        <dbReference type="Rhea" id="RHEA:13065"/>
        <dbReference type="ChEBI" id="CHEBI:15377"/>
        <dbReference type="ChEBI" id="CHEBI:15378"/>
        <dbReference type="ChEBI" id="CHEBI:30616"/>
        <dbReference type="ChEBI" id="CHEBI:43474"/>
        <dbReference type="ChEBI" id="CHEBI:456216"/>
    </reaction>
</comment>
<dbReference type="InterPro" id="IPR003593">
    <property type="entry name" value="AAA+_ATPase"/>
</dbReference>
<evidence type="ECO:0000259" key="10">
    <source>
        <dbReference type="SMART" id="SM00382"/>
    </source>
</evidence>
<dbReference type="GO" id="GO:0005524">
    <property type="term" value="F:ATP binding"/>
    <property type="evidence" value="ECO:0007669"/>
    <property type="project" value="UniProtKB-KW"/>
</dbReference>
<dbReference type="AlphaFoldDB" id="A0AA88D7H0"/>
<gene>
    <name evidence="11" type="ORF">TIFTF001_002403</name>
</gene>
<reference evidence="11" key="1">
    <citation type="submission" date="2023-07" db="EMBL/GenBank/DDBJ databases">
        <title>draft genome sequence of fig (Ficus carica).</title>
        <authorList>
            <person name="Takahashi T."/>
            <person name="Nishimura K."/>
        </authorList>
    </citation>
    <scope>NUCLEOTIDE SEQUENCE</scope>
</reference>
<keyword evidence="3 8" id="KW-0547">Nucleotide-binding</keyword>
<protein>
    <recommendedName>
        <fullName evidence="10">AAA+ ATPase domain-containing protein</fullName>
    </recommendedName>
</protein>
<dbReference type="InterPro" id="IPR058017">
    <property type="entry name" value="At3g28540-like_C"/>
</dbReference>
<dbReference type="FunFam" id="3.40.50.300:FF:001122">
    <property type="entry name" value="AAA-ATPase ASD, mitochondrial"/>
    <property type="match status" value="1"/>
</dbReference>
<keyword evidence="5 8" id="KW-0067">ATP-binding</keyword>
<evidence type="ECO:0000313" key="12">
    <source>
        <dbReference type="Proteomes" id="UP001187192"/>
    </source>
</evidence>
<dbReference type="GO" id="GO:0006950">
    <property type="term" value="P:response to stress"/>
    <property type="evidence" value="ECO:0007669"/>
    <property type="project" value="UniProtKB-ARBA"/>
</dbReference>
<sequence length="504" mass="57057">MPASSSASAIFSAYASVAASTMLVRSMANELIPHELRAYLSSALRQLFTPLSTSSLTLIVDEFSGMSRNQLFDAAALYLRTKLSPSTSRLRVSKLPRQKSILVAIDKGEQVSDTFENIQFRWRLLHSEPKNNHSGEKRFFELTFNKKFKDRALDSYLPYVLFRADLIKQQDKAIKIYNRECPYNDVEDGGRGMWGSINLEHPATFETLAMDPNMKRAIIEDLDRFLKRKDFYKKVGKAWKRGYLLYGPPGTGKSSLIAAMANYIKFDVYDLELTGIFSNSELRRILLSTSNRSILVIEDIDCSVDLQNRQSEEGFEASNSKLTLSGLLNFIDGLWSSCGDERIIVFTTNHKDRLDPALLRPGRMDMHINMSYCTTDGFRTLASNYLGIQGNDHNLGGEIEGLIESTEVTPAEVAEELMKSDNADVALEGLFNFLKRKKTESIEKKEQEGIKNNNGEGQAQEQEQECKAIDLPKLKRVKLNGHDAMTLARNIRRGVVLSRLRRRF</sequence>
<organism evidence="11 12">
    <name type="scientific">Ficus carica</name>
    <name type="common">Common fig</name>
    <dbReference type="NCBI Taxonomy" id="3494"/>
    <lineage>
        <taxon>Eukaryota</taxon>
        <taxon>Viridiplantae</taxon>
        <taxon>Streptophyta</taxon>
        <taxon>Embryophyta</taxon>
        <taxon>Tracheophyta</taxon>
        <taxon>Spermatophyta</taxon>
        <taxon>Magnoliopsida</taxon>
        <taxon>eudicotyledons</taxon>
        <taxon>Gunneridae</taxon>
        <taxon>Pentapetalae</taxon>
        <taxon>rosids</taxon>
        <taxon>fabids</taxon>
        <taxon>Rosales</taxon>
        <taxon>Moraceae</taxon>
        <taxon>Ficeae</taxon>
        <taxon>Ficus</taxon>
    </lineage>
</organism>
<dbReference type="Gene3D" id="6.10.280.40">
    <property type="match status" value="1"/>
</dbReference>
<dbReference type="SMART" id="SM00382">
    <property type="entry name" value="AAA"/>
    <property type="match status" value="1"/>
</dbReference>
<evidence type="ECO:0000256" key="3">
    <source>
        <dbReference type="ARBA" id="ARBA00022741"/>
    </source>
</evidence>
<dbReference type="InterPro" id="IPR025753">
    <property type="entry name" value="AAA_N_dom"/>
</dbReference>
<dbReference type="EMBL" id="BTGU01000002">
    <property type="protein sequence ID" value="GMN29349.1"/>
    <property type="molecule type" value="Genomic_DNA"/>
</dbReference>
<dbReference type="Gene3D" id="3.40.50.300">
    <property type="entry name" value="P-loop containing nucleotide triphosphate hydrolases"/>
    <property type="match status" value="1"/>
</dbReference>
<evidence type="ECO:0000256" key="7">
    <source>
        <dbReference type="ARBA" id="ARBA00049360"/>
    </source>
</evidence>